<keyword evidence="1" id="KW-0863">Zinc-finger</keyword>
<feature type="compositionally biased region" description="Gly residues" evidence="2">
    <location>
        <begin position="236"/>
        <end position="245"/>
    </location>
</feature>
<dbReference type="Pfam" id="PF08284">
    <property type="entry name" value="RVP_2"/>
    <property type="match status" value="1"/>
</dbReference>
<reference evidence="4" key="1">
    <citation type="journal article" date="2014" name="Nat. Genet.">
        <title>The genome of the stress-tolerant wild tomato species Solanum pennellii.</title>
        <authorList>
            <person name="Bolger A."/>
            <person name="Scossa F."/>
            <person name="Bolger M.E."/>
            <person name="Lanz C."/>
            <person name="Maumus F."/>
            <person name="Tohge T."/>
            <person name="Quesneville H."/>
            <person name="Alseekh S."/>
            <person name="Sorensen I."/>
            <person name="Lichtenstein G."/>
            <person name="Fich E.A."/>
            <person name="Conte M."/>
            <person name="Keller H."/>
            <person name="Schneeberger K."/>
            <person name="Schwacke R."/>
            <person name="Ofner I."/>
            <person name="Vrebalov J."/>
            <person name="Xu Y."/>
            <person name="Osorio S."/>
            <person name="Aflitos S.A."/>
            <person name="Schijlen E."/>
            <person name="Jimenez-Gomez J.M."/>
            <person name="Ryngajllo M."/>
            <person name="Kimura S."/>
            <person name="Kumar R."/>
            <person name="Koenig D."/>
            <person name="Headland L.R."/>
            <person name="Maloof J.N."/>
            <person name="Sinha N."/>
            <person name="van Ham R.C."/>
            <person name="Lankhorst R.K."/>
            <person name="Mao L."/>
            <person name="Vogel A."/>
            <person name="Arsova B."/>
            <person name="Panstruga R."/>
            <person name="Fei Z."/>
            <person name="Rose J.K."/>
            <person name="Zamir D."/>
            <person name="Carrari F."/>
            <person name="Giovannoni J.J."/>
            <person name="Weigel D."/>
            <person name="Usadel B."/>
            <person name="Fernie A.R."/>
        </authorList>
    </citation>
    <scope>NUCLEOTIDE SEQUENCE [LARGE SCALE GENOMIC DNA]</scope>
    <source>
        <strain evidence="4">cv. LA0716</strain>
    </source>
</reference>
<gene>
    <name evidence="5" type="primary">LOC114074926</name>
</gene>
<feature type="domain" description="CCHC-type" evidence="3">
    <location>
        <begin position="195"/>
        <end position="210"/>
    </location>
</feature>
<dbReference type="PANTHER" id="PTHR15503:SF45">
    <property type="entry name" value="RNA-DIRECTED DNA POLYMERASE HOMOLOG"/>
    <property type="match status" value="1"/>
</dbReference>
<evidence type="ECO:0000256" key="2">
    <source>
        <dbReference type="SAM" id="MobiDB-lite"/>
    </source>
</evidence>
<evidence type="ECO:0000256" key="1">
    <source>
        <dbReference type="PROSITE-ProRule" id="PRU00047"/>
    </source>
</evidence>
<dbReference type="InterPro" id="IPR001878">
    <property type="entry name" value="Znf_CCHC"/>
</dbReference>
<organism evidence="4 5">
    <name type="scientific">Solanum pennellii</name>
    <name type="common">Tomato</name>
    <name type="synonym">Lycopersicon pennellii</name>
    <dbReference type="NCBI Taxonomy" id="28526"/>
    <lineage>
        <taxon>Eukaryota</taxon>
        <taxon>Viridiplantae</taxon>
        <taxon>Streptophyta</taxon>
        <taxon>Embryophyta</taxon>
        <taxon>Tracheophyta</taxon>
        <taxon>Spermatophyta</taxon>
        <taxon>Magnoliopsida</taxon>
        <taxon>eudicotyledons</taxon>
        <taxon>Gunneridae</taxon>
        <taxon>Pentapetalae</taxon>
        <taxon>asterids</taxon>
        <taxon>lamiids</taxon>
        <taxon>Solanales</taxon>
        <taxon>Solanaceae</taxon>
        <taxon>Solanoideae</taxon>
        <taxon>Solaneae</taxon>
        <taxon>Solanum</taxon>
        <taxon>Solanum subgen. Lycopersicon</taxon>
    </lineage>
</organism>
<dbReference type="GeneID" id="114074926"/>
<dbReference type="Proteomes" id="UP000694930">
    <property type="component" value="Chromosome 1"/>
</dbReference>
<evidence type="ECO:0000313" key="5">
    <source>
        <dbReference type="RefSeq" id="XP_027768988.1"/>
    </source>
</evidence>
<dbReference type="PANTHER" id="PTHR15503">
    <property type="entry name" value="LDOC1 RELATED"/>
    <property type="match status" value="1"/>
</dbReference>
<reference evidence="5" key="2">
    <citation type="submission" date="2025-08" db="UniProtKB">
        <authorList>
            <consortium name="RefSeq"/>
        </authorList>
    </citation>
    <scope>IDENTIFICATION</scope>
</reference>
<protein>
    <submittedName>
        <fullName evidence="5">Uncharacterized protein LOC114074926</fullName>
    </submittedName>
</protein>
<sequence length="449" mass="49818">MEFSYVASHLAKRPSMTIDEQKMFERFRLMNPPTYTSELTEDAYEFIRESKRTEFEGLQQGSMSMVEYEGKFHALARHASIKLPTEAERKEVDAAKELEMIRREGFEQREGKRTRYSGDYGGSPPRSRGYLGRGCPPQSSRPIHTSIPASKLCYTGYSSSSLVHTSQGSSSRPVVCGGHSSNSGSSRQPAPRRGCLECGDMGHYVRDCPRTRRDGLHQGCYTSTFKAAQPPARGGAQSGRGGSYSGRGCSSSGRGGGRGNSQYEGSRFHCYGFLGRTEAEASDAVITGIILVCHRPTTVFFDPDSTYSYVSTYFAPSLDILSESLDLPIHVSTLVGDSVVFDWVYRLCIVTLMGYATHVDLKRGCLAYLAHIRDTNVETPMLESILVVSEFSEVVPTDLPSLLQDYDIDFCIYVESGTQPISIPPYHMASSEFKEWKEHLKDLLSKGFI</sequence>
<feature type="region of interest" description="Disordered" evidence="2">
    <location>
        <begin position="103"/>
        <end position="143"/>
    </location>
</feature>
<dbReference type="InterPro" id="IPR036875">
    <property type="entry name" value="Znf_CCHC_sf"/>
</dbReference>
<evidence type="ECO:0000313" key="4">
    <source>
        <dbReference type="Proteomes" id="UP000694930"/>
    </source>
</evidence>
<evidence type="ECO:0000259" key="3">
    <source>
        <dbReference type="PROSITE" id="PS50158"/>
    </source>
</evidence>
<proteinExistence type="predicted"/>
<dbReference type="InterPro" id="IPR032567">
    <property type="entry name" value="RTL1-rel"/>
</dbReference>
<feature type="region of interest" description="Disordered" evidence="2">
    <location>
        <begin position="228"/>
        <end position="260"/>
    </location>
</feature>
<keyword evidence="1" id="KW-0862">Zinc</keyword>
<dbReference type="PROSITE" id="PS50158">
    <property type="entry name" value="ZF_CCHC"/>
    <property type="match status" value="1"/>
</dbReference>
<feature type="compositionally biased region" description="Polar residues" evidence="2">
    <location>
        <begin position="179"/>
        <end position="188"/>
    </location>
</feature>
<accession>A0ABM1UZS0</accession>
<name>A0ABM1UZS0_SOLPN</name>
<dbReference type="SMART" id="SM00343">
    <property type="entry name" value="ZnF_C2HC"/>
    <property type="match status" value="1"/>
</dbReference>
<keyword evidence="4" id="KW-1185">Reference proteome</keyword>
<dbReference type="RefSeq" id="XP_027768988.1">
    <property type="nucleotide sequence ID" value="XM_027913187.1"/>
</dbReference>
<feature type="compositionally biased region" description="Basic and acidic residues" evidence="2">
    <location>
        <begin position="103"/>
        <end position="113"/>
    </location>
</feature>
<feature type="region of interest" description="Disordered" evidence="2">
    <location>
        <begin position="164"/>
        <end position="192"/>
    </location>
</feature>
<dbReference type="SUPFAM" id="SSF57756">
    <property type="entry name" value="Retrovirus zinc finger-like domains"/>
    <property type="match status" value="1"/>
</dbReference>
<keyword evidence="1" id="KW-0479">Metal-binding</keyword>